<dbReference type="OrthoDB" id="2054720at2"/>
<dbReference type="InterPro" id="IPR013783">
    <property type="entry name" value="Ig-like_fold"/>
</dbReference>
<dbReference type="SMART" id="SM00710">
    <property type="entry name" value="PbH1"/>
    <property type="match status" value="6"/>
</dbReference>
<dbReference type="RefSeq" id="WP_004607349.1">
    <property type="nucleotide sequence ID" value="NZ_CP036170.1"/>
</dbReference>
<keyword evidence="2" id="KW-1133">Transmembrane helix</keyword>
<keyword evidence="2" id="KW-0812">Transmembrane</keyword>
<protein>
    <submittedName>
        <fullName evidence="4">Uncharacterized protein</fullName>
    </submittedName>
</protein>
<dbReference type="InterPro" id="IPR036179">
    <property type="entry name" value="Ig-like_dom_sf"/>
</dbReference>
<dbReference type="eggNOG" id="COG3210">
    <property type="taxonomic scope" value="Bacteria"/>
</dbReference>
<evidence type="ECO:0000313" key="4">
    <source>
        <dbReference type="EMBL" id="QBF73218.1"/>
    </source>
</evidence>
<feature type="region of interest" description="Disordered" evidence="1">
    <location>
        <begin position="25"/>
        <end position="94"/>
    </location>
</feature>
<feature type="chain" id="PRO_5043982791" evidence="3">
    <location>
        <begin position="31"/>
        <end position="737"/>
    </location>
</feature>
<name>B0NFN1_CLOS5</name>
<keyword evidence="3" id="KW-0732">Signal</keyword>
<dbReference type="Gene3D" id="2.160.20.20">
    <property type="match status" value="1"/>
</dbReference>
<feature type="compositionally biased region" description="Basic and acidic residues" evidence="1">
    <location>
        <begin position="29"/>
        <end position="45"/>
    </location>
</feature>
<dbReference type="EMBL" id="CP036170">
    <property type="protein sequence ID" value="QBF73218.1"/>
    <property type="molecule type" value="Genomic_DNA"/>
</dbReference>
<dbReference type="InterPro" id="IPR042229">
    <property type="entry name" value="Listeria/Bacterioides_rpt_sf"/>
</dbReference>
<dbReference type="SUPFAM" id="SSF48726">
    <property type="entry name" value="Immunoglobulin"/>
    <property type="match status" value="1"/>
</dbReference>
<dbReference type="SUPFAM" id="SSF51126">
    <property type="entry name" value="Pectin lyase-like"/>
    <property type="match status" value="1"/>
</dbReference>
<dbReference type="PROSITE" id="PS50835">
    <property type="entry name" value="IG_LIKE"/>
    <property type="match status" value="1"/>
</dbReference>
<dbReference type="GeneID" id="62694813"/>
<proteinExistence type="predicted"/>
<sequence length="737" mass="77988">MQRNKVKKCLLALVLSLTVSLAMLPSGVRAEEIDSKGSGEPKVEDAQGEGQNKAEDKKEAEDTDKKVSDAVKEENKDSSKEENKNSSNEGKVQNKAVLKAVGDAGNQDSDKSIEAKAEGNTIYLNDAISAGASDSNDGLSKDKPVKTFDKAYELAGKGGTIIICDTTYWIEVNHDLSDVTIKLDEDYDTSKMDLGSEVIKIWGNVTFTNVTIDGNKANAKVAPTYSPLVYVGPSSELTIIDTIIENNGCWGVDCGTGGKFTMEGSSSIRNNEYDPSGDWECGGGMRVNDGGVAYLNGGTIEGNSAIAGGGIYISTGTVYLNGTEIKNNTATTGNGGAIHMVNDNYKWSSATDVHSAKLVMTGGSITNNKADWVGGAISAWDCRGGDAASFPGDDYGVIIDISGGTISDNTSESDGSAIALRGYYNGDVSYSNLRLSGAPTISGDVYLQEHKDVNKGAMIDVTGEFMPSDPVIVTDDNGIVGRDIIKYVDGVTPDLSVFVSGWDTLGIRRDETNSQVLEWGDEVPIWFVGKDSSQEKIMATPGSVINPASIPEMTSKGYTLDGWTDPDGNKWDMANDVVTNEMTLTSVWKLNAPEVTIKADKTEAKPGETITLTAIASHDIKGLPCTYVWYKDGKEIKGETGSTLKVTENGNYSVKIMITDAEGLTAEGMSKEVKCTFSDQASASGNAGNGSNGKGNTGTNGSVKTGDEAQGILYLVVLLAALGAGTVVVLRRRARQF</sequence>
<organism evidence="4 5">
    <name type="scientific">Clostridium scindens (strain ATCC 35704 / DSM 5676 / VPI 13733 / 19)</name>
    <dbReference type="NCBI Taxonomy" id="411468"/>
    <lineage>
        <taxon>Bacteria</taxon>
        <taxon>Bacillati</taxon>
        <taxon>Bacillota</taxon>
        <taxon>Clostridia</taxon>
        <taxon>Lachnospirales</taxon>
        <taxon>Lachnospiraceae</taxon>
    </lineage>
</organism>
<feature type="signal peptide" evidence="3">
    <location>
        <begin position="1"/>
        <end position="30"/>
    </location>
</feature>
<dbReference type="Gene3D" id="2.60.40.4270">
    <property type="entry name" value="Listeria-Bacteroides repeat domain"/>
    <property type="match status" value="1"/>
</dbReference>
<dbReference type="Gene3D" id="2.60.40.10">
    <property type="entry name" value="Immunoglobulins"/>
    <property type="match status" value="1"/>
</dbReference>
<dbReference type="AlphaFoldDB" id="B0NFN1"/>
<dbReference type="STRING" id="411468.CLOSCI_02276"/>
<dbReference type="InterPro" id="IPR000601">
    <property type="entry name" value="PKD_dom"/>
</dbReference>
<keyword evidence="2" id="KW-0472">Membrane</keyword>
<keyword evidence="5" id="KW-1185">Reference proteome</keyword>
<dbReference type="InterPro" id="IPR011050">
    <property type="entry name" value="Pectin_lyase_fold/virulence"/>
</dbReference>
<dbReference type="InterPro" id="IPR006626">
    <property type="entry name" value="PbH1"/>
</dbReference>
<evidence type="ECO:0000313" key="5">
    <source>
        <dbReference type="Proteomes" id="UP000289664"/>
    </source>
</evidence>
<dbReference type="HOGENOM" id="CLU_376300_0_0_9"/>
<accession>B0NFN1</accession>
<dbReference type="InterPro" id="IPR012332">
    <property type="entry name" value="Autotransporter_pectin_lyase_C"/>
</dbReference>
<reference evidence="4 5" key="1">
    <citation type="journal article" date="2019" name="Appl. Environ. Microbiol.">
        <title>Clostridium scindens ATCC 35704: integration of nutritional requirements, the complete genome sequence, and global transcriptional responses to bile acids.</title>
        <authorList>
            <person name="Devendran S."/>
            <person name="Shrestha R."/>
            <person name="Alves J.M.P."/>
            <person name="Wolf P.G."/>
            <person name="Ly L."/>
            <person name="Hernandez A.G."/>
            <person name="Mendez-Garcia C."/>
            <person name="Inboden A."/>
            <person name="Wiley J."/>
            <person name="Paul O."/>
            <person name="Allen A."/>
            <person name="Springer E."/>
            <person name="Wright C.L."/>
            <person name="Fields C.J."/>
            <person name="Daniel S.L."/>
            <person name="Ridlon J.M."/>
        </authorList>
    </citation>
    <scope>NUCLEOTIDE SEQUENCE [LARGE SCALE GENOMIC DNA]</scope>
    <source>
        <strain evidence="4 5">ATCC 35704</strain>
    </source>
</reference>
<gene>
    <name evidence="4" type="ORF">HDCHBGLK_00583</name>
</gene>
<dbReference type="InterPro" id="IPR007110">
    <property type="entry name" value="Ig-like_dom"/>
</dbReference>
<feature type="transmembrane region" description="Helical" evidence="2">
    <location>
        <begin position="712"/>
        <end position="730"/>
    </location>
</feature>
<evidence type="ECO:0000256" key="2">
    <source>
        <dbReference type="SAM" id="Phobius"/>
    </source>
</evidence>
<evidence type="ECO:0000256" key="3">
    <source>
        <dbReference type="SAM" id="SignalP"/>
    </source>
</evidence>
<dbReference type="Proteomes" id="UP000289664">
    <property type="component" value="Chromosome"/>
</dbReference>
<evidence type="ECO:0000256" key="1">
    <source>
        <dbReference type="SAM" id="MobiDB-lite"/>
    </source>
</evidence>
<dbReference type="Pfam" id="PF18911">
    <property type="entry name" value="PKD_4"/>
    <property type="match status" value="1"/>
</dbReference>
<dbReference type="KEGG" id="csci:HDCHBGLK_00583"/>
<feature type="compositionally biased region" description="Basic and acidic residues" evidence="1">
    <location>
        <begin position="52"/>
        <end position="84"/>
    </location>
</feature>